<feature type="compositionally biased region" description="Basic and acidic residues" evidence="1">
    <location>
        <begin position="243"/>
        <end position="261"/>
    </location>
</feature>
<dbReference type="AlphaFoldDB" id="A0A9P8INB8"/>
<evidence type="ECO:0000256" key="1">
    <source>
        <dbReference type="SAM" id="MobiDB-lite"/>
    </source>
</evidence>
<comment type="caution">
    <text evidence="2">The sequence shown here is derived from an EMBL/GenBank/DDBJ whole genome shotgun (WGS) entry which is preliminary data.</text>
</comment>
<dbReference type="Proteomes" id="UP000827133">
    <property type="component" value="Unassembled WGS sequence"/>
</dbReference>
<accession>A0A9P8INB8</accession>
<organism evidence="2 3">
    <name type="scientific">Fusarium musae</name>
    <dbReference type="NCBI Taxonomy" id="1042133"/>
    <lineage>
        <taxon>Eukaryota</taxon>
        <taxon>Fungi</taxon>
        <taxon>Dikarya</taxon>
        <taxon>Ascomycota</taxon>
        <taxon>Pezizomycotina</taxon>
        <taxon>Sordariomycetes</taxon>
        <taxon>Hypocreomycetidae</taxon>
        <taxon>Hypocreales</taxon>
        <taxon>Nectriaceae</taxon>
        <taxon>Fusarium</taxon>
    </lineage>
</organism>
<evidence type="ECO:0000313" key="2">
    <source>
        <dbReference type="EMBL" id="KAG9499685.1"/>
    </source>
</evidence>
<dbReference type="GeneID" id="68316000"/>
<dbReference type="RefSeq" id="XP_044678685.1">
    <property type="nucleotide sequence ID" value="XM_044825768.1"/>
</dbReference>
<gene>
    <name evidence="2" type="ORF">J7337_008144</name>
</gene>
<dbReference type="KEGG" id="fmu:J7337_008144"/>
<keyword evidence="3" id="KW-1185">Reference proteome</keyword>
<reference evidence="2" key="1">
    <citation type="journal article" date="2021" name="Mol. Plant Microbe Interact.">
        <title>Telomere to telomere genome assembly of Fusarium musae F31, causal agent of crown rot disease of banana.</title>
        <authorList>
            <person name="Degradi L."/>
            <person name="Tava V."/>
            <person name="Kunova A."/>
            <person name="Cortesi P."/>
            <person name="Saracchi M."/>
            <person name="Pasquali M."/>
        </authorList>
    </citation>
    <scope>NUCLEOTIDE SEQUENCE</scope>
    <source>
        <strain evidence="2">F31</strain>
    </source>
</reference>
<evidence type="ECO:0000313" key="3">
    <source>
        <dbReference type="Proteomes" id="UP000827133"/>
    </source>
</evidence>
<feature type="compositionally biased region" description="Basic residues" evidence="1">
    <location>
        <begin position="231"/>
        <end position="242"/>
    </location>
</feature>
<dbReference type="EMBL" id="JAHBCI010000006">
    <property type="protein sequence ID" value="KAG9499685.1"/>
    <property type="molecule type" value="Genomic_DNA"/>
</dbReference>
<proteinExistence type="predicted"/>
<feature type="compositionally biased region" description="Low complexity" evidence="1">
    <location>
        <begin position="267"/>
        <end position="278"/>
    </location>
</feature>
<name>A0A9P8INB8_9HYPO</name>
<feature type="region of interest" description="Disordered" evidence="1">
    <location>
        <begin position="164"/>
        <end position="278"/>
    </location>
</feature>
<protein>
    <submittedName>
        <fullName evidence="2">Uncharacterized protein</fullName>
    </submittedName>
</protein>
<sequence length="278" mass="31350">MSMMIGWCLHRYETDNSIPSQKYWNAVDEERAARLQVWGLPAFALLVLLGQPFGNSRRVDFRAIYQWTEDEKRRLELTHWLGGVQGFGCGQQWGPSQAGAFNSLASGIHTHYRSAVNPFQAEAFHSVGSNTGALYRSTEAPYRIQENALGPFGVTYVSGGIEDEDFEPAFQGSPPQEERSRRAGNGRKRPRDSEEDTEEEIQGLGVFDNCGHRKRSKRIREGSSSTDNSTKKMKKEMKKLKASVKEMLEETREQIREMREDIDSDSEASATSESSLEG</sequence>